<dbReference type="PROSITE" id="PS00137">
    <property type="entry name" value="SUBTILASE_HIS"/>
    <property type="match status" value="1"/>
</dbReference>
<feature type="active site" description="Charge relay system" evidence="12 13">
    <location>
        <position position="396"/>
    </location>
</feature>
<evidence type="ECO:0000256" key="14">
    <source>
        <dbReference type="SAM" id="MobiDB-lite"/>
    </source>
</evidence>
<keyword evidence="9" id="KW-0325">Glycoprotein</keyword>
<dbReference type="Pfam" id="PF00082">
    <property type="entry name" value="Peptidase_S8"/>
    <property type="match status" value="1"/>
</dbReference>
<dbReference type="FunFam" id="3.30.70.850:FF:000001">
    <property type="entry name" value="Proprotein convertase subtilisin/kexin type 5"/>
    <property type="match status" value="1"/>
</dbReference>
<dbReference type="PROSITE" id="PS00138">
    <property type="entry name" value="SUBTILASE_SER"/>
    <property type="match status" value="1"/>
</dbReference>
<feature type="domain" description="P/Homo B" evidence="16">
    <location>
        <begin position="471"/>
        <end position="615"/>
    </location>
</feature>
<evidence type="ECO:0000256" key="2">
    <source>
        <dbReference type="ARBA" id="ARBA00022670"/>
    </source>
</evidence>
<feature type="compositionally biased region" description="Acidic residues" evidence="14">
    <location>
        <begin position="1238"/>
        <end position="1252"/>
    </location>
</feature>
<dbReference type="InterPro" id="IPR000209">
    <property type="entry name" value="Peptidase_S8/S53_dom"/>
</dbReference>
<evidence type="ECO:0000256" key="7">
    <source>
        <dbReference type="ARBA" id="ARBA00023145"/>
    </source>
</evidence>
<dbReference type="GO" id="GO:0016485">
    <property type="term" value="P:protein processing"/>
    <property type="evidence" value="ECO:0007669"/>
    <property type="project" value="TreeGrafter"/>
</dbReference>
<evidence type="ECO:0000259" key="16">
    <source>
        <dbReference type="PROSITE" id="PS51829"/>
    </source>
</evidence>
<comment type="caution">
    <text evidence="17">The sequence shown here is derived from an EMBL/GenBank/DDBJ whole genome shotgun (WGS) entry which is preliminary data.</text>
</comment>
<sequence>MQASVVVFLLAWFRLATTNEESDGEVHFTNSWAVHIENDDFEAVNNIAQKHGFINQGQIGSLPGYYHFVKHNVRERSRRSLDDHSDTLLSEPRVKWVEQQRILERSKRDFIQGEDELVQRSVATLRQDTAFTIRDPFFKDQWYLQNIGQSSGPSGVDISVLPVWARGYSGKGVVVSVLDDGLDHTHPDLRRNYDPDASFDFNDFDGDPKPRDENLENCHGTKCAGEVAAEANNGICGVGVSFNASIGGIRMLDGKATDTIEGSSLSYRSEYIDIYSCCWGPKDDGKRFGKPGHLASKALQIGTHRGRGGKGSIFVWATGNGGLTDDDCNCDGYTTSIYTISIGAISDHGLSTYYTETCASTLAVTFSGGSHRESVENRVVTTDLHHKCTEVFKGTSSAAPLAAGMLALVLEANPTLTWRDVQHVIVESSQVTSPLDEGWKTNGAGKRYNHKFGFGRLDVSKMVEMALRWKNVNRQRICHGASHNNKRFIPNSGSLLLSANTSSCSSTPSEIRRLEHVQINVTLQHRHRGDLSITLISPSGTRSKMLTTRRNDHSALGLKNWLFMTVHFWGEDPRGLWTVVITDNDNNNREHYLKKHPQGDEEDVTRVFMDETGKHREMPTNDQQSFKVDHAQDHIMKTMEDTAGGIFRGNRFTVSSRRKKLQHIHDKPSLTVNHKNFLKKHPFNNAAKLHRKKVKEGQLAQFKKHYLKSKAKSKVETSKGKHHWTRKHSNSNMNAFKGKHVRRIPNKHAMFKKLPTRKIFSEKQEKLKNTSVREDNKGSVKKPRKVEGQRLNVTLNMAPEAATNLSTSVASILGKSENATRAFGLISQLIDEIQKNPLVTKIAAEALNNPDLGKLFGIESSRDVLENIQGTRSPTKSINHNREDFKNRTKINEKDFGMETRFADKENGSVIAGVNKTSDHFETAKQGTIKSNKHKHIQFFKVLKDNRDHNSDITASGMDGSGGMVSGNYFDEHASGNLNLGNILKTEILRCKGSTNCRGAEEEKTSLSVSNKLAEEGQRENDAYEVYNGDKESNQYSESTDDGGEVFGSEKKPTLLEGDEDNDDLITEVGFNLNSIDGDTSDLCNFSLDSTNASLAIQKAHCLENSTMDKRADVRDKEDKNLAHYLAVDKLNSASGEDSADNNDATDGSPFKSKFRGDQDNSDTKYDGKDLEVLQEALENQLSRLSKDPASEKSNADILARVREDIKHGDIDDLELLEAQITGGKNELSRDVRSTTPDDNEDDDVDDNDDDDSRPLGGFDEEYVEIERRRISRQADNEKLSKTYYIDPDEYGKDNSGILESWTLILYGTK</sequence>
<evidence type="ECO:0000256" key="4">
    <source>
        <dbReference type="ARBA" id="ARBA00022729"/>
    </source>
</evidence>
<dbReference type="Pfam" id="PF01483">
    <property type="entry name" value="P_proprotein"/>
    <property type="match status" value="1"/>
</dbReference>
<name>A0A2B4T205_STYPI</name>
<feature type="region of interest" description="Disordered" evidence="14">
    <location>
        <begin position="707"/>
        <end position="732"/>
    </location>
</feature>
<dbReference type="InterPro" id="IPR015500">
    <property type="entry name" value="Peptidase_S8_subtilisin-rel"/>
</dbReference>
<feature type="active site" description="Charge relay system" evidence="12 13">
    <location>
        <position position="179"/>
    </location>
</feature>
<dbReference type="Gene3D" id="3.30.70.850">
    <property type="entry name" value="Peptidase S8, pro-domain"/>
    <property type="match status" value="1"/>
</dbReference>
<keyword evidence="8" id="KW-1015">Disulfide bond</keyword>
<keyword evidence="7" id="KW-0865">Zymogen</keyword>
<dbReference type="PANTHER" id="PTHR42884">
    <property type="entry name" value="PROPROTEIN CONVERTASE SUBTILISIN/KEXIN-RELATED"/>
    <property type="match status" value="1"/>
</dbReference>
<dbReference type="GO" id="GO:0005802">
    <property type="term" value="C:trans-Golgi network"/>
    <property type="evidence" value="ECO:0007669"/>
    <property type="project" value="TreeGrafter"/>
</dbReference>
<dbReference type="InterPro" id="IPR023828">
    <property type="entry name" value="Peptidase_S8_Ser-AS"/>
</dbReference>
<dbReference type="FunFam" id="2.60.120.260:FF:000006">
    <property type="entry name" value="Proprotein convertase subtilisin/kexin type 5"/>
    <property type="match status" value="1"/>
</dbReference>
<dbReference type="FunFam" id="3.40.50.200:FF:000021">
    <property type="entry name" value="Proprotein convertase subtilisin/kexin type 5a"/>
    <property type="match status" value="1"/>
</dbReference>
<dbReference type="PROSITE" id="PS00136">
    <property type="entry name" value="SUBTILASE_ASP"/>
    <property type="match status" value="1"/>
</dbReference>
<dbReference type="SUPFAM" id="SSF52743">
    <property type="entry name" value="Subtilisin-like"/>
    <property type="match status" value="1"/>
</dbReference>
<evidence type="ECO:0000256" key="11">
    <source>
        <dbReference type="ARBA" id="ARBA00076619"/>
    </source>
</evidence>
<dbReference type="InterPro" id="IPR034182">
    <property type="entry name" value="Kexin/furin"/>
</dbReference>
<dbReference type="PROSITE" id="PS51829">
    <property type="entry name" value="P_HOMO_B"/>
    <property type="match status" value="1"/>
</dbReference>
<proteinExistence type="inferred from homology"/>
<feature type="compositionally biased region" description="Basic and acidic residues" evidence="14">
    <location>
        <begin position="1013"/>
        <end position="1033"/>
    </location>
</feature>
<dbReference type="InterPro" id="IPR036852">
    <property type="entry name" value="Peptidase_S8/S53_dom_sf"/>
</dbReference>
<keyword evidence="6 13" id="KW-0720">Serine protease</keyword>
<dbReference type="PANTHER" id="PTHR42884:SF23">
    <property type="entry name" value="FURIN-LIKE PROTEASE 2"/>
    <property type="match status" value="1"/>
</dbReference>
<evidence type="ECO:0000256" key="13">
    <source>
        <dbReference type="PROSITE-ProRule" id="PRU01240"/>
    </source>
</evidence>
<evidence type="ECO:0000256" key="6">
    <source>
        <dbReference type="ARBA" id="ARBA00022825"/>
    </source>
</evidence>
<feature type="region of interest" description="Disordered" evidence="14">
    <location>
        <begin position="766"/>
        <end position="785"/>
    </location>
</feature>
<dbReference type="InterPro" id="IPR022398">
    <property type="entry name" value="Peptidase_S8_His-AS"/>
</dbReference>
<dbReference type="InterPro" id="IPR008979">
    <property type="entry name" value="Galactose-bd-like_sf"/>
</dbReference>
<feature type="compositionally biased region" description="Polar residues" evidence="14">
    <location>
        <begin position="1134"/>
        <end position="1146"/>
    </location>
</feature>
<feature type="region of interest" description="Disordered" evidence="14">
    <location>
        <begin position="1226"/>
        <end position="1260"/>
    </location>
</feature>
<organism evidence="17 18">
    <name type="scientific">Stylophora pistillata</name>
    <name type="common">Smooth cauliflower coral</name>
    <dbReference type="NCBI Taxonomy" id="50429"/>
    <lineage>
        <taxon>Eukaryota</taxon>
        <taxon>Metazoa</taxon>
        <taxon>Cnidaria</taxon>
        <taxon>Anthozoa</taxon>
        <taxon>Hexacorallia</taxon>
        <taxon>Scleractinia</taxon>
        <taxon>Astrocoeniina</taxon>
        <taxon>Pocilloporidae</taxon>
        <taxon>Stylophora</taxon>
    </lineage>
</organism>
<dbReference type="CDD" id="cd04059">
    <property type="entry name" value="Peptidases_S8_Protein_convertases_Kexins_Furin-like"/>
    <property type="match status" value="1"/>
</dbReference>
<keyword evidence="2 13" id="KW-0645">Protease</keyword>
<keyword evidence="3" id="KW-0165">Cleavage on pair of basic residues</keyword>
<keyword evidence="4 15" id="KW-0732">Signal</keyword>
<comment type="similarity">
    <text evidence="1">Belongs to the peptidase S8 family. Furin subfamily.</text>
</comment>
<dbReference type="InterPro" id="IPR023827">
    <property type="entry name" value="Peptidase_S8_Asp-AS"/>
</dbReference>
<feature type="region of interest" description="Disordered" evidence="14">
    <location>
        <begin position="1008"/>
        <end position="1061"/>
    </location>
</feature>
<evidence type="ECO:0000256" key="1">
    <source>
        <dbReference type="ARBA" id="ARBA00005325"/>
    </source>
</evidence>
<evidence type="ECO:0000256" key="10">
    <source>
        <dbReference type="ARBA" id="ARBA00055784"/>
    </source>
</evidence>
<dbReference type="PROSITE" id="PS51892">
    <property type="entry name" value="SUBTILASE"/>
    <property type="match status" value="1"/>
</dbReference>
<feature type="chain" id="PRO_5013016050" description="SPC3" evidence="15">
    <location>
        <begin position="19"/>
        <end position="1310"/>
    </location>
</feature>
<feature type="compositionally biased region" description="Basic and acidic residues" evidence="14">
    <location>
        <begin position="1155"/>
        <end position="1168"/>
    </location>
</feature>
<dbReference type="Proteomes" id="UP000225706">
    <property type="component" value="Unassembled WGS sequence"/>
</dbReference>
<gene>
    <name evidence="17" type="ORF">AWC38_SpisGene558</name>
</gene>
<dbReference type="EMBL" id="LSMT01000003">
    <property type="protein sequence ID" value="PFX34655.1"/>
    <property type="molecule type" value="Genomic_DNA"/>
</dbReference>
<dbReference type="InterPro" id="IPR038466">
    <property type="entry name" value="S8_pro-domain_sf"/>
</dbReference>
<dbReference type="InterPro" id="IPR032815">
    <property type="entry name" value="S8_pro-domain"/>
</dbReference>
<dbReference type="GO" id="GO:0004252">
    <property type="term" value="F:serine-type endopeptidase activity"/>
    <property type="evidence" value="ECO:0007669"/>
    <property type="project" value="UniProtKB-UniRule"/>
</dbReference>
<keyword evidence="5 13" id="KW-0378">Hydrolase</keyword>
<dbReference type="Pfam" id="PF16470">
    <property type="entry name" value="S8_pro-domain"/>
    <property type="match status" value="1"/>
</dbReference>
<feature type="signal peptide" evidence="15">
    <location>
        <begin position="1"/>
        <end position="18"/>
    </location>
</feature>
<feature type="region of interest" description="Disordered" evidence="14">
    <location>
        <begin position="1134"/>
        <end position="1168"/>
    </location>
</feature>
<evidence type="ECO:0000256" key="9">
    <source>
        <dbReference type="ARBA" id="ARBA00023180"/>
    </source>
</evidence>
<keyword evidence="18" id="KW-1185">Reference proteome</keyword>
<evidence type="ECO:0000256" key="8">
    <source>
        <dbReference type="ARBA" id="ARBA00023157"/>
    </source>
</evidence>
<evidence type="ECO:0000256" key="5">
    <source>
        <dbReference type="ARBA" id="ARBA00022801"/>
    </source>
</evidence>
<comment type="function">
    <text evidence="10">Probably involved in the processing of hormone and other protein precursors at sites comprised of pairs of basic amino acid residues.</text>
</comment>
<dbReference type="PRINTS" id="PR00723">
    <property type="entry name" value="SUBTILISIN"/>
</dbReference>
<evidence type="ECO:0000313" key="18">
    <source>
        <dbReference type="Proteomes" id="UP000225706"/>
    </source>
</evidence>
<evidence type="ECO:0000313" key="17">
    <source>
        <dbReference type="EMBL" id="PFX34655.1"/>
    </source>
</evidence>
<feature type="compositionally biased region" description="Basic residues" evidence="14">
    <location>
        <begin position="720"/>
        <end position="729"/>
    </location>
</feature>
<feature type="active site" description="Charge relay system" evidence="12 13">
    <location>
        <position position="219"/>
    </location>
</feature>
<dbReference type="GO" id="GO:0000139">
    <property type="term" value="C:Golgi membrane"/>
    <property type="evidence" value="ECO:0007669"/>
    <property type="project" value="TreeGrafter"/>
</dbReference>
<evidence type="ECO:0000256" key="15">
    <source>
        <dbReference type="SAM" id="SignalP"/>
    </source>
</evidence>
<dbReference type="Gene3D" id="2.60.120.260">
    <property type="entry name" value="Galactose-binding domain-like"/>
    <property type="match status" value="1"/>
</dbReference>
<accession>A0A2B4T205</accession>
<dbReference type="OrthoDB" id="300641at2759"/>
<dbReference type="SUPFAM" id="SSF54897">
    <property type="entry name" value="Protease propeptides/inhibitors"/>
    <property type="match status" value="1"/>
</dbReference>
<protein>
    <recommendedName>
        <fullName evidence="11">SPC3</fullName>
    </recommendedName>
</protein>
<feature type="compositionally biased region" description="Basic and acidic residues" evidence="14">
    <location>
        <begin position="766"/>
        <end position="778"/>
    </location>
</feature>
<reference evidence="18" key="1">
    <citation type="journal article" date="2017" name="bioRxiv">
        <title>Comparative analysis of the genomes of Stylophora pistillata and Acropora digitifera provides evidence for extensive differences between species of corals.</title>
        <authorList>
            <person name="Voolstra C.R."/>
            <person name="Li Y."/>
            <person name="Liew Y.J."/>
            <person name="Baumgarten S."/>
            <person name="Zoccola D."/>
            <person name="Flot J.-F."/>
            <person name="Tambutte S."/>
            <person name="Allemand D."/>
            <person name="Aranda M."/>
        </authorList>
    </citation>
    <scope>NUCLEOTIDE SEQUENCE [LARGE SCALE GENOMIC DNA]</scope>
</reference>
<dbReference type="SUPFAM" id="SSF49785">
    <property type="entry name" value="Galactose-binding domain-like"/>
    <property type="match status" value="1"/>
</dbReference>
<evidence type="ECO:0000256" key="12">
    <source>
        <dbReference type="PIRSR" id="PIRSR615500-1"/>
    </source>
</evidence>
<dbReference type="Gene3D" id="3.40.50.200">
    <property type="entry name" value="Peptidase S8/S53 domain"/>
    <property type="match status" value="1"/>
</dbReference>
<evidence type="ECO:0000256" key="3">
    <source>
        <dbReference type="ARBA" id="ARBA00022685"/>
    </source>
</evidence>
<dbReference type="InterPro" id="IPR002884">
    <property type="entry name" value="P_dom"/>
</dbReference>